<evidence type="ECO:0000256" key="6">
    <source>
        <dbReference type="ARBA" id="ARBA00022912"/>
    </source>
</evidence>
<evidence type="ECO:0000256" key="9">
    <source>
        <dbReference type="ARBA" id="ARBA00023157"/>
    </source>
</evidence>
<name>A0AAD8GHX8_ACIOX</name>
<proteinExistence type="predicted"/>
<dbReference type="PROSITE" id="PS00383">
    <property type="entry name" value="TYR_PHOSPHATASE_1"/>
    <property type="match status" value="1"/>
</dbReference>
<dbReference type="CDD" id="cd00063">
    <property type="entry name" value="FN3"/>
    <property type="match status" value="1"/>
</dbReference>
<evidence type="ECO:0000256" key="5">
    <source>
        <dbReference type="ARBA" id="ARBA00022801"/>
    </source>
</evidence>
<dbReference type="InterPro" id="IPR057598">
    <property type="entry name" value="Fn3_PTPRU"/>
</dbReference>
<evidence type="ECO:0000256" key="16">
    <source>
        <dbReference type="SAM" id="Phobius"/>
    </source>
</evidence>
<evidence type="ECO:0000256" key="13">
    <source>
        <dbReference type="ARBA" id="ARBA00072470"/>
    </source>
</evidence>
<dbReference type="EC" id="3.1.3.48" evidence="2"/>
<dbReference type="Pfam" id="PF00041">
    <property type="entry name" value="fn3"/>
    <property type="match status" value="1"/>
</dbReference>
<feature type="domain" description="Tyrosine-protein phosphatase" evidence="18">
    <location>
        <begin position="814"/>
        <end position="1075"/>
    </location>
</feature>
<evidence type="ECO:0000256" key="4">
    <source>
        <dbReference type="ARBA" id="ARBA00022729"/>
    </source>
</evidence>
<evidence type="ECO:0000256" key="7">
    <source>
        <dbReference type="ARBA" id="ARBA00022989"/>
    </source>
</evidence>
<comment type="caution">
    <text evidence="22">The sequence shown here is derived from an EMBL/GenBank/DDBJ whole genome shotgun (WGS) entry which is preliminary data.</text>
</comment>
<keyword evidence="7 16" id="KW-1133">Transmembrane helix</keyword>
<feature type="domain" description="Sushi" evidence="21">
    <location>
        <begin position="41"/>
        <end position="103"/>
    </location>
</feature>
<dbReference type="SMART" id="SM00032">
    <property type="entry name" value="CCP"/>
    <property type="match status" value="1"/>
</dbReference>
<dbReference type="PROSITE" id="PS50055">
    <property type="entry name" value="TYR_PHOSPHATASE_PTP"/>
    <property type="match status" value="2"/>
</dbReference>
<evidence type="ECO:0000256" key="17">
    <source>
        <dbReference type="SAM" id="SignalP"/>
    </source>
</evidence>
<dbReference type="GO" id="GO:0004725">
    <property type="term" value="F:protein tyrosine phosphatase activity"/>
    <property type="evidence" value="ECO:0007669"/>
    <property type="project" value="UniProtKB-EC"/>
</dbReference>
<reference evidence="22" key="1">
    <citation type="submission" date="2022-02" db="EMBL/GenBank/DDBJ databases">
        <title>Atlantic sturgeon de novo genome assembly.</title>
        <authorList>
            <person name="Stock M."/>
            <person name="Klopp C."/>
            <person name="Guiguen Y."/>
            <person name="Cabau C."/>
            <person name="Parinello H."/>
            <person name="Santidrian Yebra-Pimentel E."/>
            <person name="Kuhl H."/>
            <person name="Dirks R.P."/>
            <person name="Guessner J."/>
            <person name="Wuertz S."/>
            <person name="Du K."/>
            <person name="Schartl M."/>
        </authorList>
    </citation>
    <scope>NUCLEOTIDE SEQUENCE</scope>
    <source>
        <strain evidence="22">STURGEONOMICS-FGT-2020</strain>
        <tissue evidence="22">Whole blood</tissue>
    </source>
</reference>
<dbReference type="EMBL" id="JAGXEW010000002">
    <property type="protein sequence ID" value="KAK1174428.1"/>
    <property type="molecule type" value="Genomic_DNA"/>
</dbReference>
<evidence type="ECO:0000256" key="12">
    <source>
        <dbReference type="ARBA" id="ARBA00058215"/>
    </source>
</evidence>
<dbReference type="Gene3D" id="2.60.40.10">
    <property type="entry name" value="Immunoglobulins"/>
    <property type="match status" value="1"/>
</dbReference>
<dbReference type="Pfam" id="PF00102">
    <property type="entry name" value="Y_phosphatase"/>
    <property type="match status" value="2"/>
</dbReference>
<dbReference type="InterPro" id="IPR029021">
    <property type="entry name" value="Prot-tyrosine_phosphatase-like"/>
</dbReference>
<dbReference type="InterPro" id="IPR050348">
    <property type="entry name" value="Protein-Tyr_Phosphatase"/>
</dbReference>
<keyword evidence="23" id="KW-1185">Reference proteome</keyword>
<evidence type="ECO:0000256" key="15">
    <source>
        <dbReference type="SAM" id="MobiDB-lite"/>
    </source>
</evidence>
<comment type="function">
    <text evidence="12">Tyrosine-protein phosphatase targeted to sites of actin polymerization in response of varied extracellular stimuli. Has tyrosine phosphatase activity towards various tyrosyl phosphorylated substrates.</text>
</comment>
<dbReference type="CDD" id="cd00033">
    <property type="entry name" value="CCP"/>
    <property type="match status" value="1"/>
</dbReference>
<dbReference type="InterPro" id="IPR000436">
    <property type="entry name" value="Sushi_SCR_CCP_dom"/>
</dbReference>
<keyword evidence="9" id="KW-1015">Disulfide bond</keyword>
<feature type="chain" id="PRO_5041923452" description="Tyrosine-protein phosphatase non-receptor type 20" evidence="17">
    <location>
        <begin position="26"/>
        <end position="1084"/>
    </location>
</feature>
<keyword evidence="10" id="KW-0325">Glycoprotein</keyword>
<dbReference type="InterPro" id="IPR036116">
    <property type="entry name" value="FN3_sf"/>
</dbReference>
<evidence type="ECO:0000313" key="23">
    <source>
        <dbReference type="Proteomes" id="UP001230051"/>
    </source>
</evidence>
<evidence type="ECO:0000313" key="22">
    <source>
        <dbReference type="EMBL" id="KAK1174428.1"/>
    </source>
</evidence>
<evidence type="ECO:0000259" key="20">
    <source>
        <dbReference type="PROSITE" id="PS50853"/>
    </source>
</evidence>
<evidence type="ECO:0000259" key="18">
    <source>
        <dbReference type="PROSITE" id="PS50055"/>
    </source>
</evidence>
<dbReference type="InterPro" id="IPR003595">
    <property type="entry name" value="Tyr_Pase_cat"/>
</dbReference>
<dbReference type="Pfam" id="PF23144">
    <property type="entry name" value="Fn3_PTPRU"/>
    <property type="match status" value="1"/>
</dbReference>
<dbReference type="Gene3D" id="2.10.70.10">
    <property type="entry name" value="Complement Module, domain 1"/>
    <property type="match status" value="1"/>
</dbReference>
<feature type="domain" description="Fibronectin type-III" evidence="20">
    <location>
        <begin position="208"/>
        <end position="304"/>
    </location>
</feature>
<evidence type="ECO:0000256" key="3">
    <source>
        <dbReference type="ARBA" id="ARBA00022692"/>
    </source>
</evidence>
<evidence type="ECO:0000256" key="1">
    <source>
        <dbReference type="ARBA" id="ARBA00004479"/>
    </source>
</evidence>
<keyword evidence="3 16" id="KW-0812">Transmembrane</keyword>
<feature type="signal peptide" evidence="17">
    <location>
        <begin position="1"/>
        <end position="25"/>
    </location>
</feature>
<keyword evidence="6" id="KW-0904">Protein phosphatase</keyword>
<keyword evidence="22" id="KW-0675">Receptor</keyword>
<feature type="domain" description="Tyrosine specific protein phosphatases" evidence="19">
    <location>
        <begin position="702"/>
        <end position="773"/>
    </location>
</feature>
<dbReference type="PRINTS" id="PR00700">
    <property type="entry name" value="PRTYPHPHTASE"/>
</dbReference>
<dbReference type="Gene3D" id="3.90.190.10">
    <property type="entry name" value="Protein tyrosine phosphatase superfamily"/>
    <property type="match status" value="2"/>
</dbReference>
<protein>
    <recommendedName>
        <fullName evidence="13">Tyrosine-protein phosphatase non-receptor type 20</fullName>
        <ecNumber evidence="2">3.1.3.48</ecNumber>
    </recommendedName>
</protein>
<dbReference type="AlphaFoldDB" id="A0AAD8GHX8"/>
<keyword evidence="5" id="KW-0378">Hydrolase</keyword>
<evidence type="ECO:0000259" key="19">
    <source>
        <dbReference type="PROSITE" id="PS50056"/>
    </source>
</evidence>
<dbReference type="InterPro" id="IPR016130">
    <property type="entry name" value="Tyr_Pase_AS"/>
</dbReference>
<feature type="region of interest" description="Disordered" evidence="15">
    <location>
        <begin position="33"/>
        <end position="55"/>
    </location>
</feature>
<feature type="compositionally biased region" description="Polar residues" evidence="15">
    <location>
        <begin position="39"/>
        <end position="55"/>
    </location>
</feature>
<dbReference type="SMART" id="SM00404">
    <property type="entry name" value="PTPc_motif"/>
    <property type="match status" value="2"/>
</dbReference>
<dbReference type="GO" id="GO:0016020">
    <property type="term" value="C:membrane"/>
    <property type="evidence" value="ECO:0007669"/>
    <property type="project" value="UniProtKB-SubCell"/>
</dbReference>
<dbReference type="Proteomes" id="UP001230051">
    <property type="component" value="Unassembled WGS sequence"/>
</dbReference>
<accession>A0AAD8GHX8</accession>
<dbReference type="InterPro" id="IPR000242">
    <property type="entry name" value="PTP_cat"/>
</dbReference>
<feature type="domain" description="Tyrosine specific protein phosphatases" evidence="19">
    <location>
        <begin position="994"/>
        <end position="1066"/>
    </location>
</feature>
<dbReference type="PROSITE" id="PS50923">
    <property type="entry name" value="SUSHI"/>
    <property type="match status" value="1"/>
</dbReference>
<feature type="transmembrane region" description="Helical" evidence="16">
    <location>
        <begin position="449"/>
        <end position="471"/>
    </location>
</feature>
<comment type="subcellular location">
    <subcellularLocation>
        <location evidence="1">Membrane</location>
        <topology evidence="1">Single-pass type I membrane protein</topology>
    </subcellularLocation>
</comment>
<organism evidence="22 23">
    <name type="scientific">Acipenser oxyrinchus oxyrinchus</name>
    <dbReference type="NCBI Taxonomy" id="40147"/>
    <lineage>
        <taxon>Eukaryota</taxon>
        <taxon>Metazoa</taxon>
        <taxon>Chordata</taxon>
        <taxon>Craniata</taxon>
        <taxon>Vertebrata</taxon>
        <taxon>Euteleostomi</taxon>
        <taxon>Actinopterygii</taxon>
        <taxon>Chondrostei</taxon>
        <taxon>Acipenseriformes</taxon>
        <taxon>Acipenseridae</taxon>
        <taxon>Acipenser</taxon>
    </lineage>
</organism>
<evidence type="ECO:0000259" key="21">
    <source>
        <dbReference type="PROSITE" id="PS50923"/>
    </source>
</evidence>
<evidence type="ECO:0000256" key="8">
    <source>
        <dbReference type="ARBA" id="ARBA00023136"/>
    </source>
</evidence>
<gene>
    <name evidence="22" type="primary">PTPRK</name>
    <name evidence="22" type="ORF">AOXY_G1918</name>
</gene>
<dbReference type="InterPro" id="IPR000387">
    <property type="entry name" value="Tyr_Pase_dom"/>
</dbReference>
<dbReference type="SUPFAM" id="SSF49265">
    <property type="entry name" value="Fibronectin type III"/>
    <property type="match status" value="1"/>
</dbReference>
<evidence type="ECO:0000256" key="2">
    <source>
        <dbReference type="ARBA" id="ARBA00013064"/>
    </source>
</evidence>
<dbReference type="SMART" id="SM00194">
    <property type="entry name" value="PTPc"/>
    <property type="match status" value="2"/>
</dbReference>
<comment type="caution">
    <text evidence="14">Lacks conserved residue(s) required for the propagation of feature annotation.</text>
</comment>
<dbReference type="SUPFAM" id="SSF57535">
    <property type="entry name" value="Complement control module/SCR domain"/>
    <property type="match status" value="1"/>
</dbReference>
<keyword evidence="8 16" id="KW-0472">Membrane</keyword>
<dbReference type="PANTHER" id="PTHR19134:SF550">
    <property type="entry name" value="PROTEIN-TYROSINE-PHOSPHATASE"/>
    <property type="match status" value="1"/>
</dbReference>
<dbReference type="PANTHER" id="PTHR19134">
    <property type="entry name" value="RECEPTOR-TYPE TYROSINE-PROTEIN PHOSPHATASE"/>
    <property type="match status" value="1"/>
</dbReference>
<keyword evidence="14" id="KW-0768">Sushi</keyword>
<dbReference type="InterPro" id="IPR003961">
    <property type="entry name" value="FN3_dom"/>
</dbReference>
<comment type="catalytic activity">
    <reaction evidence="11">
        <text>O-phospho-L-tyrosyl-[protein] + H2O = L-tyrosyl-[protein] + phosphate</text>
        <dbReference type="Rhea" id="RHEA:10684"/>
        <dbReference type="Rhea" id="RHEA-COMP:10136"/>
        <dbReference type="Rhea" id="RHEA-COMP:20101"/>
        <dbReference type="ChEBI" id="CHEBI:15377"/>
        <dbReference type="ChEBI" id="CHEBI:43474"/>
        <dbReference type="ChEBI" id="CHEBI:46858"/>
        <dbReference type="ChEBI" id="CHEBI:61978"/>
        <dbReference type="EC" id="3.1.3.48"/>
    </reaction>
</comment>
<dbReference type="SUPFAM" id="SSF52799">
    <property type="entry name" value="(Phosphotyrosine protein) phosphatases II"/>
    <property type="match status" value="2"/>
</dbReference>
<dbReference type="PROSITE" id="PS50853">
    <property type="entry name" value="FN3"/>
    <property type="match status" value="1"/>
</dbReference>
<dbReference type="FunFam" id="3.90.190.10:FF:000102">
    <property type="entry name" value="Receptor-type tyrosine-protein phosphatase"/>
    <property type="match status" value="1"/>
</dbReference>
<sequence length="1084" mass="123320">MLILTTGQLHAASLVSFAILAYTAAEFNGNNGVAKPRDSSASCSRPKNPNSRLNPDQQYYSVNETLAITCDRGYELSNGKTKDTLTCKNVKWNKKKTDFKCREKPMIMTHNITITHDTIKVSWNSIYSRSYHYKVTAKCQLKRNYGVECDKTEETMSHVKNNATEEFFYGSLMPFSLYTITFNEIFHYGDGYQKEIRKTISVNTSETGPEPPCLSKDNNNPKIKWNISNCHGHILGYELTCIGKRSYNASFAEQYVINISSPRTEYRLNKLKKGTNYTVLLSGRTSAGLGKSSNITFETDISEPEPPEVSGMLVYNITDATAVLSLKLVAEVNGPISAYQIIIKKLKKKIPRKRSLSDMCQRNEIPAFNSAASNDLYITAEIPGSALRSTFTIGDGNMYQGYYNAPLLPEAHYTAIIRIVSTWNKVTKYSCSEYDSFSVSPRIVKKSNAAWVASASSLGILVIIFAMAIGYRRLSRKCQRNTEEMESISLINKGNVDTEIQVKDLLTYVIRKKKLEYENEDDEESVGLAKEYSSIPRDLIHPNIVATQPHNKGKNRYINITPYDQSRVVLQATSNKEDSDYINASYLDGYKKTNCYIATQGPLASTVDEFWRMIWQEKSAVIVMLTNLLEQEKAKCVKYWPEQSQQYSDFTVNLSSVKRTTEVVIRTFRVKKEDSSMERTVTQFHYISWPDHGVPKRLTGLRSLLKRVNECNVPGSGPIVVHCSAGIGRTGTFIALDCLLKRAEEEGKVDVMQCVKKLREKRVNMVQTVEQYIFLYDSLVEFLICGDTSVEVQDLYDKMKGMEWIDPATGKDRYTTEFETLQKFSDLYMFRPCRNAHKQLNKHKNRNSEILPADNVITHLMSLTNENGSGSYINAVIADRYNKQYGFVITHLPLKETLADFWALVYDYSCMTLIIMNEIQDLDETYPAFWPESGECSYGPFNVQKVLTKRSEGYTVTSLKLRKQKKETPVHLINLIQLEDWLMHQCLPRSDTIIKMLTEVQSLQQKPDDGTVLVTCWDGASRSGLFCAASIIHEQIKQEGLVDVFQAIKTLRSSRPQLIENKQQYQFCYKLALSLYSLVETYGN</sequence>
<dbReference type="PROSITE" id="PS50056">
    <property type="entry name" value="TYR_PHOSPHATASE_2"/>
    <property type="match status" value="2"/>
</dbReference>
<dbReference type="InterPro" id="IPR035976">
    <property type="entry name" value="Sushi/SCR/CCP_sf"/>
</dbReference>
<evidence type="ECO:0000256" key="14">
    <source>
        <dbReference type="PROSITE-ProRule" id="PRU00302"/>
    </source>
</evidence>
<dbReference type="FunFam" id="3.90.190.10:FF:000062">
    <property type="entry name" value="Receptor-type tyrosine-protein phosphatase kappa"/>
    <property type="match status" value="1"/>
</dbReference>
<evidence type="ECO:0000256" key="10">
    <source>
        <dbReference type="ARBA" id="ARBA00023180"/>
    </source>
</evidence>
<dbReference type="Pfam" id="PF00084">
    <property type="entry name" value="Sushi"/>
    <property type="match status" value="1"/>
</dbReference>
<feature type="domain" description="Tyrosine-protein phosphatase" evidence="18">
    <location>
        <begin position="528"/>
        <end position="782"/>
    </location>
</feature>
<dbReference type="InterPro" id="IPR013783">
    <property type="entry name" value="Ig-like_fold"/>
</dbReference>
<keyword evidence="4 17" id="KW-0732">Signal</keyword>
<evidence type="ECO:0000256" key="11">
    <source>
        <dbReference type="ARBA" id="ARBA00051722"/>
    </source>
</evidence>